<sequence>MVYDIQNNHTIYVINNVINRFLYCGETILDLLVASDEFGLTKLIDHIQQYFVENQKNFLQQNPVGTLHIAARHETFNEILNNGYYPNIGIPNGKQIEDYEVFQVISRNCIVNDDIFRLYPNY</sequence>
<comment type="caution">
    <text evidence="1">The sequence shown here is derived from an EMBL/GenBank/DDBJ whole genome shotgun (WGS) entry which is preliminary data.</text>
</comment>
<keyword evidence="2" id="KW-1185">Reference proteome</keyword>
<gene>
    <name evidence="1" type="ORF">RFULGI_LOCUS1553</name>
</gene>
<name>A0A9N8WE23_9GLOM</name>
<organism evidence="1 2">
    <name type="scientific">Racocetra fulgida</name>
    <dbReference type="NCBI Taxonomy" id="60492"/>
    <lineage>
        <taxon>Eukaryota</taxon>
        <taxon>Fungi</taxon>
        <taxon>Fungi incertae sedis</taxon>
        <taxon>Mucoromycota</taxon>
        <taxon>Glomeromycotina</taxon>
        <taxon>Glomeromycetes</taxon>
        <taxon>Diversisporales</taxon>
        <taxon>Gigasporaceae</taxon>
        <taxon>Racocetra</taxon>
    </lineage>
</organism>
<proteinExistence type="predicted"/>
<dbReference type="Proteomes" id="UP000789396">
    <property type="component" value="Unassembled WGS sequence"/>
</dbReference>
<dbReference type="AlphaFoldDB" id="A0A9N8WE23"/>
<dbReference type="OrthoDB" id="298084at2759"/>
<reference evidence="1" key="1">
    <citation type="submission" date="2021-06" db="EMBL/GenBank/DDBJ databases">
        <authorList>
            <person name="Kallberg Y."/>
            <person name="Tangrot J."/>
            <person name="Rosling A."/>
        </authorList>
    </citation>
    <scope>NUCLEOTIDE SEQUENCE</scope>
    <source>
        <strain evidence="1">IN212</strain>
    </source>
</reference>
<accession>A0A9N8WE23</accession>
<protein>
    <submittedName>
        <fullName evidence="1">7558_t:CDS:1</fullName>
    </submittedName>
</protein>
<evidence type="ECO:0000313" key="2">
    <source>
        <dbReference type="Proteomes" id="UP000789396"/>
    </source>
</evidence>
<evidence type="ECO:0000313" key="1">
    <source>
        <dbReference type="EMBL" id="CAG8481273.1"/>
    </source>
</evidence>
<dbReference type="EMBL" id="CAJVPZ010000978">
    <property type="protein sequence ID" value="CAG8481273.1"/>
    <property type="molecule type" value="Genomic_DNA"/>
</dbReference>